<evidence type="ECO:0000313" key="1">
    <source>
        <dbReference type="EMBL" id="ABW25694.1"/>
    </source>
</evidence>
<evidence type="ECO:0008006" key="3">
    <source>
        <dbReference type="Google" id="ProtNLM"/>
    </source>
</evidence>
<dbReference type="EMBL" id="CP000828">
    <property type="protein sequence ID" value="ABW25694.1"/>
    <property type="molecule type" value="Genomic_DNA"/>
</dbReference>
<dbReference type="KEGG" id="amr:AM1_0645"/>
<proteinExistence type="predicted"/>
<organism evidence="1 2">
    <name type="scientific">Acaryochloris marina (strain MBIC 11017)</name>
    <dbReference type="NCBI Taxonomy" id="329726"/>
    <lineage>
        <taxon>Bacteria</taxon>
        <taxon>Bacillati</taxon>
        <taxon>Cyanobacteriota</taxon>
        <taxon>Cyanophyceae</taxon>
        <taxon>Acaryochloridales</taxon>
        <taxon>Acaryochloridaceae</taxon>
        <taxon>Acaryochloris</taxon>
    </lineage>
</organism>
<evidence type="ECO:0000313" key="2">
    <source>
        <dbReference type="Proteomes" id="UP000000268"/>
    </source>
</evidence>
<dbReference type="HOGENOM" id="CLU_018941_1_0_3"/>
<dbReference type="AlphaFoldDB" id="B0CE60"/>
<gene>
    <name evidence="1" type="ordered locus">AM1_0645</name>
</gene>
<accession>B0CE60</accession>
<reference evidence="1 2" key="1">
    <citation type="journal article" date="2008" name="Proc. Natl. Acad. Sci. U.S.A.">
        <title>Niche adaptation and genome expansion in the chlorophyll d-producing cyanobacterium Acaryochloris marina.</title>
        <authorList>
            <person name="Swingley W.D."/>
            <person name="Chen M."/>
            <person name="Cheung P.C."/>
            <person name="Conrad A.L."/>
            <person name="Dejesa L.C."/>
            <person name="Hao J."/>
            <person name="Honchak B.M."/>
            <person name="Karbach L.E."/>
            <person name="Kurdoglu A."/>
            <person name="Lahiri S."/>
            <person name="Mastrian S.D."/>
            <person name="Miyashita H."/>
            <person name="Page L."/>
            <person name="Ramakrishna P."/>
            <person name="Satoh S."/>
            <person name="Sattley W.M."/>
            <person name="Shimada Y."/>
            <person name="Taylor H.L."/>
            <person name="Tomo T."/>
            <person name="Tsuchiya T."/>
            <person name="Wang Z.T."/>
            <person name="Raymond J."/>
            <person name="Mimuro M."/>
            <person name="Blankenship R.E."/>
            <person name="Touchman J.W."/>
        </authorList>
    </citation>
    <scope>NUCLEOTIDE SEQUENCE [LARGE SCALE GENOMIC DNA]</scope>
    <source>
        <strain evidence="2">MBIC 11017</strain>
    </source>
</reference>
<dbReference type="Proteomes" id="UP000000268">
    <property type="component" value="Chromosome"/>
</dbReference>
<keyword evidence="2" id="KW-1185">Reference proteome</keyword>
<dbReference type="STRING" id="329726.AM1_0645"/>
<protein>
    <recommendedName>
        <fullName evidence="3">Cellulose-binding domain protein</fullName>
    </recommendedName>
</protein>
<name>B0CE60_ACAM1</name>
<dbReference type="eggNOG" id="COG1028">
    <property type="taxonomic scope" value="Bacteria"/>
</dbReference>
<sequence length="515" mass="59139">MFALCVVGFNQPPSPTIQATQPVSNPQLGMNLGEVVSYTSQWPFVDAFKLSRPWFSGREGAGFDQGGPLKLTPEGWIAALEPKQFAETVIFDNGKGHYPAGKYTLLYDGEGEISFNYGSATIASQQPGRMVLDVTPMETGIWLKINRTNPQNPIRNIRLILPGFEYAYQQRLFHPLFLERLQPFKTLRFMDWMETNGSDIQEWQDRPQVSDVTQAAGKGVALEYMIDLANTLQANPWFTLPHQASDDYVRQFATMVRDRLDPRLKVYVEYSNEVWNTAPDFNQYQYAQSKGLELKLAEDPYQASLRFYSQRSVEIFKLWESVFGSRDRLVRVLASQYVNPWTAEQVLTWKDAYKSADAYAIAPYFSGEWDYLENLPRLLKSSEAEIWQQMEAEIKSYGPFLREHYSRIRDEFGLDLIAYEGGQHLTSAAFSEEHEQKITQLFTSLNRHPRMATLYKQYLQQWQESGGGLLCHFVDVSPYTRFGSWGALEYQNQPLETAPKYQALVDFMAQGSAQQ</sequence>